<sequence>MKNKIISLAIMTASLFTMTGCLDMEPVSSITDKNMWESEGQFTSFVYGVHSRLRENSFNMFVLGELRSDIYNPSTGWTGESNKVEEITSNILSQERPGLSNFAGLYSNINQINLFISKAADTNLLKEADKAYYLGQMYGLRAFYYFHLLRSWGDVVWTDQPSTGFEIGKLDKAASPAAEIMEKIKADIQSSEDSFGTDYSFRESRTFWSKAATLMLKAEVYLWSGRRMGGGSADATVAQNALTDIQSHISRETLDLMPNYTDVFAYDDKGNKEIIFTIHNKQNETDLFGGSWRNNLVPQRATLSLYYDKETDGQFELNFNGNMYYPVRNELYDKFDNLDTRKQGTLKAVFTMDAPHDYVGCFPYKYRGTTPSGASERLFADDFPVYRYADLLLMLAEAKSLTGGDPTAEINLIRARAYKANYDVATMGYPNMAGDKDGINEVLLRERYKEFMFEGKRWYDLRRFGDEYVFEYTTADDSYPQRLLWPIDKNTLTNNPALEQTPGY</sequence>
<evidence type="ECO:0000313" key="7">
    <source>
        <dbReference type="EMBL" id="VDS02707.1"/>
    </source>
</evidence>
<accession>A0A447I632</accession>
<dbReference type="CDD" id="cd08977">
    <property type="entry name" value="SusD"/>
    <property type="match status" value="1"/>
</dbReference>
<evidence type="ECO:0000256" key="2">
    <source>
        <dbReference type="ARBA" id="ARBA00022729"/>
    </source>
</evidence>
<feature type="domain" description="SusD-like N-terminal" evidence="6">
    <location>
        <begin position="22"/>
        <end position="222"/>
    </location>
</feature>
<protein>
    <submittedName>
        <fullName evidence="7">Putative outer membrane protein probably involved in nutrient binding</fullName>
    </submittedName>
</protein>
<dbReference type="SUPFAM" id="SSF48452">
    <property type="entry name" value="TPR-like"/>
    <property type="match status" value="1"/>
</dbReference>
<dbReference type="EMBL" id="LR131286">
    <property type="protein sequence ID" value="VDS02707.1"/>
    <property type="molecule type" value="Genomic_DNA"/>
</dbReference>
<evidence type="ECO:0000256" key="1">
    <source>
        <dbReference type="ARBA" id="ARBA00004442"/>
    </source>
</evidence>
<evidence type="ECO:0000256" key="4">
    <source>
        <dbReference type="ARBA" id="ARBA00023237"/>
    </source>
</evidence>
<comment type="subcellular location">
    <subcellularLocation>
        <location evidence="1">Cell outer membrane</location>
    </subcellularLocation>
</comment>
<keyword evidence="2" id="KW-0732">Signal</keyword>
<dbReference type="NCBIfam" id="NF033072">
    <property type="entry name" value="NanU"/>
    <property type="match status" value="1"/>
</dbReference>
<evidence type="ECO:0000256" key="3">
    <source>
        <dbReference type="ARBA" id="ARBA00023136"/>
    </source>
</evidence>
<dbReference type="Pfam" id="PF14322">
    <property type="entry name" value="SusD-like_3"/>
    <property type="match status" value="1"/>
</dbReference>
<dbReference type="InterPro" id="IPR012944">
    <property type="entry name" value="SusD_RagB_dom"/>
</dbReference>
<dbReference type="Gene3D" id="1.25.40.390">
    <property type="match status" value="1"/>
</dbReference>
<keyword evidence="4" id="KW-0998">Cell outer membrane</keyword>
<organism evidence="7">
    <name type="scientific">uncultured organism</name>
    <dbReference type="NCBI Taxonomy" id="155900"/>
    <lineage>
        <taxon>unclassified sequences</taxon>
        <taxon>environmental samples</taxon>
    </lineage>
</organism>
<evidence type="ECO:0000259" key="6">
    <source>
        <dbReference type="Pfam" id="PF14322"/>
    </source>
</evidence>
<dbReference type="AlphaFoldDB" id="A0A447I632"/>
<feature type="domain" description="RagB/SusD" evidence="5">
    <location>
        <begin position="353"/>
        <end position="504"/>
    </location>
</feature>
<reference evidence="7" key="1">
    <citation type="submission" date="2018-12" db="EMBL/GenBank/DDBJ databases">
        <authorList>
            <person name="Laville E."/>
        </authorList>
    </citation>
    <scope>NUCLEOTIDE SEQUENCE</scope>
</reference>
<evidence type="ECO:0000259" key="5">
    <source>
        <dbReference type="Pfam" id="PF07980"/>
    </source>
</evidence>
<dbReference type="InterPro" id="IPR011990">
    <property type="entry name" value="TPR-like_helical_dom_sf"/>
</dbReference>
<dbReference type="Pfam" id="PF07980">
    <property type="entry name" value="SusD_RagB"/>
    <property type="match status" value="1"/>
</dbReference>
<name>A0A447I632_9ZZZZ</name>
<proteinExistence type="predicted"/>
<dbReference type="PROSITE" id="PS51257">
    <property type="entry name" value="PROKAR_LIPOPROTEIN"/>
    <property type="match status" value="1"/>
</dbReference>
<keyword evidence="3" id="KW-0472">Membrane</keyword>
<dbReference type="InterPro" id="IPR033985">
    <property type="entry name" value="SusD-like_N"/>
</dbReference>